<dbReference type="KEGG" id="csg:Cylst_4193"/>
<evidence type="ECO:0000256" key="1">
    <source>
        <dbReference type="ARBA" id="ARBA00004141"/>
    </source>
</evidence>
<gene>
    <name evidence="7" type="ORF">Cylst_4193</name>
</gene>
<comment type="subcellular location">
    <subcellularLocation>
        <location evidence="1">Membrane</location>
        <topology evidence="1">Multi-pass membrane protein</topology>
    </subcellularLocation>
</comment>
<feature type="transmembrane region" description="Helical" evidence="5">
    <location>
        <begin position="364"/>
        <end position="383"/>
    </location>
</feature>
<dbReference type="EMBL" id="CP003642">
    <property type="protein sequence ID" value="AFZ26293.1"/>
    <property type="molecule type" value="Genomic_DNA"/>
</dbReference>
<feature type="domain" description="O-antigen ligase-related" evidence="6">
    <location>
        <begin position="203"/>
        <end position="346"/>
    </location>
</feature>
<keyword evidence="4 5" id="KW-0472">Membrane</keyword>
<dbReference type="STRING" id="56107.Cylst_4193"/>
<feature type="transmembrane region" description="Helical" evidence="5">
    <location>
        <begin position="202"/>
        <end position="228"/>
    </location>
</feature>
<evidence type="ECO:0000313" key="8">
    <source>
        <dbReference type="Proteomes" id="UP000010475"/>
    </source>
</evidence>
<evidence type="ECO:0000256" key="2">
    <source>
        <dbReference type="ARBA" id="ARBA00022692"/>
    </source>
</evidence>
<evidence type="ECO:0000256" key="4">
    <source>
        <dbReference type="ARBA" id="ARBA00023136"/>
    </source>
</evidence>
<dbReference type="Proteomes" id="UP000010475">
    <property type="component" value="Chromosome"/>
</dbReference>
<keyword evidence="8" id="KW-1185">Reference proteome</keyword>
<keyword evidence="3 5" id="KW-1133">Transmembrane helix</keyword>
<dbReference type="Pfam" id="PF04932">
    <property type="entry name" value="Wzy_C"/>
    <property type="match status" value="1"/>
</dbReference>
<feature type="transmembrane region" description="Helical" evidence="5">
    <location>
        <begin position="50"/>
        <end position="65"/>
    </location>
</feature>
<feature type="transmembrane region" description="Helical" evidence="5">
    <location>
        <begin position="330"/>
        <end position="352"/>
    </location>
</feature>
<dbReference type="GO" id="GO:0016874">
    <property type="term" value="F:ligase activity"/>
    <property type="evidence" value="ECO:0007669"/>
    <property type="project" value="UniProtKB-KW"/>
</dbReference>
<dbReference type="GO" id="GO:0016020">
    <property type="term" value="C:membrane"/>
    <property type="evidence" value="ECO:0007669"/>
    <property type="project" value="UniProtKB-SubCell"/>
</dbReference>
<dbReference type="PANTHER" id="PTHR37422">
    <property type="entry name" value="TEICHURONIC ACID BIOSYNTHESIS PROTEIN TUAE"/>
    <property type="match status" value="1"/>
</dbReference>
<proteinExistence type="predicted"/>
<feature type="transmembrane region" description="Helical" evidence="5">
    <location>
        <begin position="105"/>
        <end position="123"/>
    </location>
</feature>
<sequence>MTVKVKSSSNNNLLLYYQCLLSVLFVLFFYTEADNHLFGLGITPRPYEMVIAYGLLAIPLLPGFMSKNIKYVPKSTFQWLGLYSLLTIIYYLFSSHYNEVVQQELSDRILAVIFLLIALLIFAGKNLVQLCVKWALFCTIFWNIYTYVYEVLNPGVWQTFMTLNPSGRPAGFYVDANKAACALIPSMIFSIDLVPQKYRLPFILIVIFGVIITFSRGATLCILILILLLIYNKMLSKKAIIYFITFGLIMAINSYNFASFVENQASNSGLLNKDLETRLSIFSNPSSDASDDTSRVDIIGFAWEKIMAKPLFGNGIGYVHEWGEILPHNMYLYFMVEHGILGIMILPLLIISVTKNAYGESKKISFMFGVFILIWSIFSHTVLLDRQNLMLFALTGIMSKSSYLNHICPRNNI</sequence>
<reference evidence="7 8" key="1">
    <citation type="submission" date="2012-06" db="EMBL/GenBank/DDBJ databases">
        <title>Finished chromosome of genome of Cylindrospermum stagnale PCC 7417.</title>
        <authorList>
            <consortium name="US DOE Joint Genome Institute"/>
            <person name="Gugger M."/>
            <person name="Coursin T."/>
            <person name="Rippka R."/>
            <person name="Tandeau De Marsac N."/>
            <person name="Huntemann M."/>
            <person name="Wei C.-L."/>
            <person name="Han J."/>
            <person name="Detter J.C."/>
            <person name="Han C."/>
            <person name="Tapia R."/>
            <person name="Chen A."/>
            <person name="Kyrpides N."/>
            <person name="Mavromatis K."/>
            <person name="Markowitz V."/>
            <person name="Szeto E."/>
            <person name="Ivanova N."/>
            <person name="Pagani I."/>
            <person name="Pati A."/>
            <person name="Goodwin L."/>
            <person name="Nordberg H.P."/>
            <person name="Cantor M.N."/>
            <person name="Hua S.X."/>
            <person name="Woyke T."/>
            <person name="Kerfeld C.A."/>
        </authorList>
    </citation>
    <scope>NUCLEOTIDE SEQUENCE [LARGE SCALE GENOMIC DNA]</scope>
    <source>
        <strain evidence="7 8">PCC 7417</strain>
    </source>
</reference>
<dbReference type="OrthoDB" id="9791675at2"/>
<feature type="transmembrane region" description="Helical" evidence="5">
    <location>
        <begin position="77"/>
        <end position="93"/>
    </location>
</feature>
<dbReference type="AlphaFoldDB" id="K9X1D5"/>
<dbReference type="RefSeq" id="WP_015209535.1">
    <property type="nucleotide sequence ID" value="NC_019757.1"/>
</dbReference>
<dbReference type="InterPro" id="IPR051533">
    <property type="entry name" value="WaaL-like"/>
</dbReference>
<accession>K9X1D5</accession>
<name>K9X1D5_9NOST</name>
<evidence type="ECO:0000259" key="6">
    <source>
        <dbReference type="Pfam" id="PF04932"/>
    </source>
</evidence>
<protein>
    <submittedName>
        <fullName evidence="7">Lipid A core-O-antigen ligase-like enyme</fullName>
    </submittedName>
</protein>
<dbReference type="eggNOG" id="COG3307">
    <property type="taxonomic scope" value="Bacteria"/>
</dbReference>
<keyword evidence="7" id="KW-0436">Ligase</keyword>
<feature type="transmembrane region" description="Helical" evidence="5">
    <location>
        <begin position="12"/>
        <end position="30"/>
    </location>
</feature>
<feature type="transmembrane region" description="Helical" evidence="5">
    <location>
        <begin position="130"/>
        <end position="148"/>
    </location>
</feature>
<evidence type="ECO:0000256" key="3">
    <source>
        <dbReference type="ARBA" id="ARBA00022989"/>
    </source>
</evidence>
<organism evidence="7 8">
    <name type="scientific">Cylindrospermum stagnale PCC 7417</name>
    <dbReference type="NCBI Taxonomy" id="56107"/>
    <lineage>
        <taxon>Bacteria</taxon>
        <taxon>Bacillati</taxon>
        <taxon>Cyanobacteriota</taxon>
        <taxon>Cyanophyceae</taxon>
        <taxon>Nostocales</taxon>
        <taxon>Nostocaceae</taxon>
        <taxon>Cylindrospermum</taxon>
    </lineage>
</organism>
<evidence type="ECO:0000256" key="5">
    <source>
        <dbReference type="SAM" id="Phobius"/>
    </source>
</evidence>
<feature type="transmembrane region" description="Helical" evidence="5">
    <location>
        <begin position="240"/>
        <end position="258"/>
    </location>
</feature>
<keyword evidence="2 5" id="KW-0812">Transmembrane</keyword>
<dbReference type="HOGENOM" id="CLU_667020_0_0_3"/>
<dbReference type="InterPro" id="IPR007016">
    <property type="entry name" value="O-antigen_ligase-rel_domated"/>
</dbReference>
<dbReference type="PANTHER" id="PTHR37422:SF13">
    <property type="entry name" value="LIPOPOLYSACCHARIDE BIOSYNTHESIS PROTEIN PA4999-RELATED"/>
    <property type="match status" value="1"/>
</dbReference>
<evidence type="ECO:0000313" key="7">
    <source>
        <dbReference type="EMBL" id="AFZ26293.1"/>
    </source>
</evidence>